<dbReference type="RefSeq" id="WP_310766622.1">
    <property type="nucleotide sequence ID" value="NZ_CP134050.1"/>
</dbReference>
<dbReference type="PROSITE" id="PS50112">
    <property type="entry name" value="PAS"/>
    <property type="match status" value="1"/>
</dbReference>
<evidence type="ECO:0000313" key="7">
    <source>
        <dbReference type="EMBL" id="WNC14484.1"/>
    </source>
</evidence>
<evidence type="ECO:0000313" key="8">
    <source>
        <dbReference type="Proteomes" id="UP001256827"/>
    </source>
</evidence>
<accession>A0ABY9T305</accession>
<dbReference type="SUPFAM" id="SSF141868">
    <property type="entry name" value="EAL domain-like"/>
    <property type="match status" value="1"/>
</dbReference>
<dbReference type="InterPro" id="IPR000700">
    <property type="entry name" value="PAS-assoc_C"/>
</dbReference>
<protein>
    <submittedName>
        <fullName evidence="7">EAL domain-containing protein</fullName>
    </submittedName>
</protein>
<feature type="domain" description="MHYT" evidence="6">
    <location>
        <begin position="1"/>
        <end position="137"/>
    </location>
</feature>
<evidence type="ECO:0000256" key="1">
    <source>
        <dbReference type="PROSITE-ProRule" id="PRU00244"/>
    </source>
</evidence>
<dbReference type="PROSITE" id="PS50113">
    <property type="entry name" value="PAC"/>
    <property type="match status" value="1"/>
</dbReference>
<dbReference type="PROSITE" id="PS50924">
    <property type="entry name" value="MHYT"/>
    <property type="match status" value="1"/>
</dbReference>
<dbReference type="SUPFAM" id="SSF55073">
    <property type="entry name" value="Nucleotide cyclase"/>
    <property type="match status" value="1"/>
</dbReference>
<dbReference type="InterPro" id="IPR029787">
    <property type="entry name" value="Nucleotide_cyclase"/>
</dbReference>
<dbReference type="Gene3D" id="3.30.70.270">
    <property type="match status" value="1"/>
</dbReference>
<keyword evidence="8" id="KW-1185">Reference proteome</keyword>
<dbReference type="Pfam" id="PF00563">
    <property type="entry name" value="EAL"/>
    <property type="match status" value="1"/>
</dbReference>
<dbReference type="Proteomes" id="UP001256827">
    <property type="component" value="Chromosome"/>
</dbReference>
<feature type="domain" description="PAS" evidence="2">
    <location>
        <begin position="333"/>
        <end position="382"/>
    </location>
</feature>
<dbReference type="CDD" id="cd01948">
    <property type="entry name" value="EAL"/>
    <property type="match status" value="1"/>
</dbReference>
<evidence type="ECO:0000259" key="2">
    <source>
        <dbReference type="PROSITE" id="PS50112"/>
    </source>
</evidence>
<dbReference type="CDD" id="cd01949">
    <property type="entry name" value="GGDEF"/>
    <property type="match status" value="1"/>
</dbReference>
<dbReference type="SMART" id="SM00091">
    <property type="entry name" value="PAS"/>
    <property type="match status" value="2"/>
</dbReference>
<feature type="domain" description="EAL" evidence="4">
    <location>
        <begin position="606"/>
        <end position="859"/>
    </location>
</feature>
<dbReference type="InterPro" id="IPR005330">
    <property type="entry name" value="MHYT_dom"/>
</dbReference>
<dbReference type="InterPro" id="IPR052155">
    <property type="entry name" value="Biofilm_reg_signaling"/>
</dbReference>
<dbReference type="CDD" id="cd00130">
    <property type="entry name" value="PAS"/>
    <property type="match status" value="2"/>
</dbReference>
<dbReference type="PANTHER" id="PTHR44757">
    <property type="entry name" value="DIGUANYLATE CYCLASE DGCP"/>
    <property type="match status" value="1"/>
</dbReference>
<dbReference type="PANTHER" id="PTHR44757:SF2">
    <property type="entry name" value="BIOFILM ARCHITECTURE MAINTENANCE PROTEIN MBAA"/>
    <property type="match status" value="1"/>
</dbReference>
<reference evidence="7 8" key="1">
    <citation type="submission" date="2023-09" db="EMBL/GenBank/DDBJ databases">
        <title>Complete Genome and Methylome dissection of Bacillus brevis NEB573 original source of BbsI restriction endonuclease.</title>
        <authorList>
            <person name="Fomenkov A."/>
            <person name="Roberts R.D."/>
        </authorList>
    </citation>
    <scope>NUCLEOTIDE SEQUENCE [LARGE SCALE GENOMIC DNA]</scope>
    <source>
        <strain evidence="7 8">NEB573</strain>
    </source>
</reference>
<dbReference type="InterPro" id="IPR000160">
    <property type="entry name" value="GGDEF_dom"/>
</dbReference>
<gene>
    <name evidence="7" type="ORF">RGB73_28115</name>
</gene>
<feature type="transmembrane region" description="Helical" evidence="1">
    <location>
        <begin position="117"/>
        <end position="136"/>
    </location>
</feature>
<dbReference type="InterPro" id="IPR001610">
    <property type="entry name" value="PAC"/>
</dbReference>
<feature type="transmembrane region" description="Helical" evidence="1">
    <location>
        <begin position="20"/>
        <end position="38"/>
    </location>
</feature>
<dbReference type="InterPro" id="IPR035919">
    <property type="entry name" value="EAL_sf"/>
</dbReference>
<dbReference type="SMART" id="SM00086">
    <property type="entry name" value="PAC"/>
    <property type="match status" value="2"/>
</dbReference>
<dbReference type="Pfam" id="PF03707">
    <property type="entry name" value="MHYT"/>
    <property type="match status" value="1"/>
</dbReference>
<feature type="transmembrane region" description="Helical" evidence="1">
    <location>
        <begin position="45"/>
        <end position="65"/>
    </location>
</feature>
<evidence type="ECO:0000259" key="4">
    <source>
        <dbReference type="PROSITE" id="PS50883"/>
    </source>
</evidence>
<dbReference type="Gene3D" id="3.30.450.20">
    <property type="entry name" value="PAS domain"/>
    <property type="match status" value="2"/>
</dbReference>
<dbReference type="Pfam" id="PF13426">
    <property type="entry name" value="PAS_9"/>
    <property type="match status" value="2"/>
</dbReference>
<name>A0ABY9T305_BREBE</name>
<feature type="domain" description="GGDEF" evidence="5">
    <location>
        <begin position="464"/>
        <end position="597"/>
    </location>
</feature>
<dbReference type="SMART" id="SM00267">
    <property type="entry name" value="GGDEF"/>
    <property type="match status" value="1"/>
</dbReference>
<dbReference type="InterPro" id="IPR000014">
    <property type="entry name" value="PAS"/>
</dbReference>
<feature type="transmembrane region" description="Helical" evidence="1">
    <location>
        <begin position="77"/>
        <end position="97"/>
    </location>
</feature>
<dbReference type="NCBIfam" id="TIGR00254">
    <property type="entry name" value="GGDEF"/>
    <property type="match status" value="1"/>
</dbReference>
<comment type="caution">
    <text evidence="1">Lacks conserved residue(s) required for the propagation of feature annotation.</text>
</comment>
<evidence type="ECO:0000259" key="6">
    <source>
        <dbReference type="PROSITE" id="PS50924"/>
    </source>
</evidence>
<organism evidence="7 8">
    <name type="scientific">Brevibacillus brevis</name>
    <name type="common">Bacillus brevis</name>
    <dbReference type="NCBI Taxonomy" id="1393"/>
    <lineage>
        <taxon>Bacteria</taxon>
        <taxon>Bacillati</taxon>
        <taxon>Bacillota</taxon>
        <taxon>Bacilli</taxon>
        <taxon>Bacillales</taxon>
        <taxon>Paenibacillaceae</taxon>
        <taxon>Brevibacillus</taxon>
    </lineage>
</organism>
<dbReference type="InterPro" id="IPR035965">
    <property type="entry name" value="PAS-like_dom_sf"/>
</dbReference>
<dbReference type="Gene3D" id="3.20.20.450">
    <property type="entry name" value="EAL domain"/>
    <property type="match status" value="1"/>
</dbReference>
<dbReference type="SUPFAM" id="SSF55785">
    <property type="entry name" value="PYP-like sensor domain (PAS domain)"/>
    <property type="match status" value="2"/>
</dbReference>
<evidence type="ECO:0000259" key="5">
    <source>
        <dbReference type="PROSITE" id="PS50887"/>
    </source>
</evidence>
<dbReference type="PROSITE" id="PS50883">
    <property type="entry name" value="EAL"/>
    <property type="match status" value="1"/>
</dbReference>
<dbReference type="InterPro" id="IPR001633">
    <property type="entry name" value="EAL_dom"/>
</dbReference>
<dbReference type="SMART" id="SM00052">
    <property type="entry name" value="EAL"/>
    <property type="match status" value="1"/>
</dbReference>
<dbReference type="NCBIfam" id="TIGR00229">
    <property type="entry name" value="sensory_box"/>
    <property type="match status" value="2"/>
</dbReference>
<dbReference type="EMBL" id="CP134050">
    <property type="protein sequence ID" value="WNC14484.1"/>
    <property type="molecule type" value="Genomic_DNA"/>
</dbReference>
<dbReference type="Pfam" id="PF00990">
    <property type="entry name" value="GGDEF"/>
    <property type="match status" value="1"/>
</dbReference>
<sequence>MHFVGTLSYHPFNQLKVNLLLVWASLLTGAAGTYVAFYRFSQEENAVVSSSLIMGLSIGAMHFFGMEAFYDQIVMRYNIPLVLLSIGIAMPGTYLALRWVRTCSSHDCKRVKLRSGVTMGASVLGLHYTAMAAATISTTLPGTGVFQLSMDTTAMAESLGILTIGLLLLVLLGAKIKDRITNQSLQLKTNEQYYQSLYQENPNMVLTLDTDGNFLHANKVIESYGYTEGELLHQSFIPYIVPEYLPNTIEQFQRALQGEPATYESAIYSKMGERFEVSITNIPIIVEDRVVGVYGILTDITSQKKAQKALEETEAKYRSLAEDALVGTYIIQDGKIVYANQKLTDMFGVTEAEIVQLNILDFICEEDHALMSGNLNKHEKEGCPFTHCQYRAKKKDQTEFYVEIHGSTTNYEGRPAIIGTVIDVTDRKKAEDTIAYMAYHDSLTGLKNRYHFCNQLGTLLADGSPIVLFLMDLDHFKLINDALGHEIGDRMIKAVAERLKEYVQREGNLARGAGDEFLISIPRMSRQEAAAFARRLLDCFADPFYVDEYELYTTPSIGISCYPSDGEGESEELIRRADAAMNLVKRSGKNNFQFYQMTQAKNDLESLKIETNLRKALERDEFLLNYQPKLDLASGKVSGVEALIRWKHPQKGFISPADFIPLAEKTGLIIPIGEWVLRTACMQAVAWQKAGLPAFEISVNLSVRQLYQPYLLEKIQGILEESGLDPAYLELEITESIMMDSEHALKILNELRSLGIKISLDDFGTGFSSLHYLKEAPITKIKIDQSFVRNCTTDSNDATIVKTIIVMTQQLNLEVNAEGVESEDHLAFLQKYHCNEAQGYYFSQPLTADEFARQFSRMERIVSPSEEAWDENIMKSR</sequence>
<dbReference type="InterPro" id="IPR043128">
    <property type="entry name" value="Rev_trsase/Diguanyl_cyclase"/>
</dbReference>
<dbReference type="PROSITE" id="PS50887">
    <property type="entry name" value="GGDEF"/>
    <property type="match status" value="1"/>
</dbReference>
<feature type="transmembrane region" description="Helical" evidence="1">
    <location>
        <begin position="156"/>
        <end position="174"/>
    </location>
</feature>
<keyword evidence="1" id="KW-0472">Membrane</keyword>
<keyword evidence="1" id="KW-1133">Transmembrane helix</keyword>
<keyword evidence="1" id="KW-0812">Transmembrane</keyword>
<feature type="domain" description="PAC" evidence="3">
    <location>
        <begin position="261"/>
        <end position="312"/>
    </location>
</feature>
<evidence type="ECO:0000259" key="3">
    <source>
        <dbReference type="PROSITE" id="PS50113"/>
    </source>
</evidence>
<proteinExistence type="predicted"/>